<organism evidence="3 4">
    <name type="scientific">Aliiruegeria haliotis</name>
    <dbReference type="NCBI Taxonomy" id="1280846"/>
    <lineage>
        <taxon>Bacteria</taxon>
        <taxon>Pseudomonadati</taxon>
        <taxon>Pseudomonadota</taxon>
        <taxon>Alphaproteobacteria</taxon>
        <taxon>Rhodobacterales</taxon>
        <taxon>Roseobacteraceae</taxon>
        <taxon>Aliiruegeria</taxon>
    </lineage>
</organism>
<proteinExistence type="predicted"/>
<dbReference type="SUPFAM" id="SSF109604">
    <property type="entry name" value="HD-domain/PDEase-like"/>
    <property type="match status" value="1"/>
</dbReference>
<sequence length="514" mass="55869">MPIGSPGADFDPRTIHIETARVLGHEPSHYGVIDVGSNSMRLVVYDDLSRAPFPRFNEKSLVALGEGLDADGAFTKVAMDRALAALGRFKAISDAMGVGRVDVIATEAMRRATNGSDLLARIEAETGFRPRLLSGAEEATHAALGVISGFFQPRGLVGDIGGGSLEIAEVLGDHVGERKVSMPLGALPVRAMLEQGQKASKKQVDEILDAGLPPLLTEPVFYAVGGGWRALARIHMAMTDWPIGVVHGYELPAEEILELAKSVARMSPEEVAELPDVPGRRVDTLSASALVMWRLLRKLEPERVVFSALGLREGWLYAQLGEAERYRDPLIEGALAIGLRDARVPQFSEALGQWTEDLFPGETQSDRRLRLAVCALTDIAWRDHQKIRAAESFMRILQFPFIGISHPERAFLATAIMSRYGGKPAKLDTRATEILSPTAMRKAEVLGRALLLGHRFSASVPDILGHSSLRIESDAVRLGISRSSQVPDSDTVRTRLFQLARVLDMEAAIDTPAS</sequence>
<dbReference type="GO" id="GO:0016462">
    <property type="term" value="F:pyrophosphatase activity"/>
    <property type="evidence" value="ECO:0007669"/>
    <property type="project" value="TreeGrafter"/>
</dbReference>
<protein>
    <submittedName>
        <fullName evidence="3">Exopolyphosphatase/guanosine-5'-triphosphate, 3'-diphosphate pyrophosphatase</fullName>
    </submittedName>
</protein>
<accession>A0A2T0RUZ1</accession>
<gene>
    <name evidence="3" type="ORF">CLV78_102177</name>
</gene>
<dbReference type="Pfam" id="PF02541">
    <property type="entry name" value="Ppx-GppA"/>
    <property type="match status" value="1"/>
</dbReference>
<reference evidence="3 4" key="1">
    <citation type="submission" date="2018-03" db="EMBL/GenBank/DDBJ databases">
        <title>Genomic Encyclopedia of Archaeal and Bacterial Type Strains, Phase II (KMG-II): from individual species to whole genera.</title>
        <authorList>
            <person name="Goeker M."/>
        </authorList>
    </citation>
    <scope>NUCLEOTIDE SEQUENCE [LARGE SCALE GENOMIC DNA]</scope>
    <source>
        <strain evidence="3 4">DSM 29328</strain>
    </source>
</reference>
<keyword evidence="4" id="KW-1185">Reference proteome</keyword>
<evidence type="ECO:0000313" key="4">
    <source>
        <dbReference type="Proteomes" id="UP000239480"/>
    </source>
</evidence>
<evidence type="ECO:0000313" key="3">
    <source>
        <dbReference type="EMBL" id="PRY25001.1"/>
    </source>
</evidence>
<feature type="domain" description="Exopolyphosphatase C-terminal" evidence="2">
    <location>
        <begin position="338"/>
        <end position="503"/>
    </location>
</feature>
<dbReference type="RefSeq" id="WP_106203937.1">
    <property type="nucleotide sequence ID" value="NZ_PVTD01000002.1"/>
</dbReference>
<evidence type="ECO:0000259" key="2">
    <source>
        <dbReference type="Pfam" id="PF21697"/>
    </source>
</evidence>
<evidence type="ECO:0000259" key="1">
    <source>
        <dbReference type="Pfam" id="PF02541"/>
    </source>
</evidence>
<dbReference type="CDD" id="cd24052">
    <property type="entry name" value="ASKHA_NBD_HpPPX-GppA-like"/>
    <property type="match status" value="1"/>
</dbReference>
<dbReference type="EMBL" id="PVTD01000002">
    <property type="protein sequence ID" value="PRY25001.1"/>
    <property type="molecule type" value="Genomic_DNA"/>
</dbReference>
<dbReference type="SUPFAM" id="SSF53067">
    <property type="entry name" value="Actin-like ATPase domain"/>
    <property type="match status" value="2"/>
</dbReference>
<name>A0A2T0RUZ1_9RHOB</name>
<dbReference type="InterPro" id="IPR048951">
    <property type="entry name" value="Ppx_C"/>
</dbReference>
<dbReference type="Pfam" id="PF21697">
    <property type="entry name" value="Ppx_C"/>
    <property type="match status" value="1"/>
</dbReference>
<feature type="domain" description="Ppx/GppA phosphatase N-terminal" evidence="1">
    <location>
        <begin position="56"/>
        <end position="321"/>
    </location>
</feature>
<dbReference type="InterPro" id="IPR043129">
    <property type="entry name" value="ATPase_NBD"/>
</dbReference>
<dbReference type="PANTHER" id="PTHR30005">
    <property type="entry name" value="EXOPOLYPHOSPHATASE"/>
    <property type="match status" value="1"/>
</dbReference>
<dbReference type="Gene3D" id="3.30.420.150">
    <property type="entry name" value="Exopolyphosphatase. Domain 2"/>
    <property type="match status" value="1"/>
</dbReference>
<dbReference type="InterPro" id="IPR003695">
    <property type="entry name" value="Ppx_GppA_N"/>
</dbReference>
<dbReference type="AlphaFoldDB" id="A0A2T0RUZ1"/>
<comment type="caution">
    <text evidence="3">The sequence shown here is derived from an EMBL/GenBank/DDBJ whole genome shotgun (WGS) entry which is preliminary data.</text>
</comment>
<dbReference type="PANTHER" id="PTHR30005:SF0">
    <property type="entry name" value="RETROGRADE REGULATION PROTEIN 2"/>
    <property type="match status" value="1"/>
</dbReference>
<dbReference type="Gene3D" id="1.10.3210.10">
    <property type="entry name" value="Hypothetical protein af1432"/>
    <property type="match status" value="1"/>
</dbReference>
<dbReference type="OrthoDB" id="3698573at2"/>
<dbReference type="InterPro" id="IPR050273">
    <property type="entry name" value="GppA/Ppx_hydrolase"/>
</dbReference>
<dbReference type="Proteomes" id="UP000239480">
    <property type="component" value="Unassembled WGS sequence"/>
</dbReference>
<dbReference type="Gene3D" id="3.30.420.40">
    <property type="match status" value="1"/>
</dbReference>